<evidence type="ECO:0000259" key="2">
    <source>
        <dbReference type="Pfam" id="PF26335"/>
    </source>
</evidence>
<feature type="domain" description="Beta-lactamase-like ARB-00930-like C-terminal" evidence="2">
    <location>
        <begin position="405"/>
        <end position="536"/>
    </location>
</feature>
<reference evidence="3" key="1">
    <citation type="journal article" date="2020" name="Stud. Mycol.">
        <title>101 Dothideomycetes genomes: a test case for predicting lifestyles and emergence of pathogens.</title>
        <authorList>
            <person name="Haridas S."/>
            <person name="Albert R."/>
            <person name="Binder M."/>
            <person name="Bloem J."/>
            <person name="Labutti K."/>
            <person name="Salamov A."/>
            <person name="Andreopoulos B."/>
            <person name="Baker S."/>
            <person name="Barry K."/>
            <person name="Bills G."/>
            <person name="Bluhm B."/>
            <person name="Cannon C."/>
            <person name="Castanera R."/>
            <person name="Culley D."/>
            <person name="Daum C."/>
            <person name="Ezra D."/>
            <person name="Gonzalez J."/>
            <person name="Henrissat B."/>
            <person name="Kuo A."/>
            <person name="Liang C."/>
            <person name="Lipzen A."/>
            <person name="Lutzoni F."/>
            <person name="Magnuson J."/>
            <person name="Mondo S."/>
            <person name="Nolan M."/>
            <person name="Ohm R."/>
            <person name="Pangilinan J."/>
            <person name="Park H.-J."/>
            <person name="Ramirez L."/>
            <person name="Alfaro M."/>
            <person name="Sun H."/>
            <person name="Tritt A."/>
            <person name="Yoshinaga Y."/>
            <person name="Zwiers L.-H."/>
            <person name="Turgeon B."/>
            <person name="Goodwin S."/>
            <person name="Spatafora J."/>
            <person name="Crous P."/>
            <person name="Grigoriev I."/>
        </authorList>
    </citation>
    <scope>NUCLEOTIDE SEQUENCE</scope>
    <source>
        <strain evidence="3">CBS 122367</strain>
    </source>
</reference>
<evidence type="ECO:0000313" key="4">
    <source>
        <dbReference type="Proteomes" id="UP000799291"/>
    </source>
</evidence>
<dbReference type="Pfam" id="PF26335">
    <property type="entry name" value="ARB_00930_C"/>
    <property type="match status" value="1"/>
</dbReference>
<dbReference type="PANTHER" id="PTHR22935">
    <property type="entry name" value="PENICILLIN-BINDING PROTEIN"/>
    <property type="match status" value="1"/>
</dbReference>
<sequence length="536" mass="57611">CPIYGPVFPVPTDLASSATVKGALENITQTISDSLNSENSSYGLVNATAAYTLQIFALGSEEPLLEYYHDGTTLSNDTGVQKVDGDSIFRIGSISKLITIYLFLVELGDGLWNDPITQYIPELRNRDKSEENPVDYVAWDQITVGALAGHVAGLPRDFVDILGLYENSDPSYGLPVLPPSEYPACIVTLENFTCTRQQFFDAINDRQPTFLPNTAATYSNTGIMLLAYALESITGRSYEDILGTTLVDALGLTGTSFSKPEDTRGAIPFSIALSGWARDLGAAASMGGLYASTNDLTRIGRSILNSTLLDGNITRAWLKPTSYTSSIYGNVGRPWEIFRAADIGPSKRLVDLYTKGGDLGPYHTNLALVPDYGIGFALAVGGVGSHIWLDNLIVGVLFPALEAAAREQADVAYAGTYTATNGLNSTLVLETDSTLPGLGISRWISNGTDMLSVLAELDTSIPNPEPLTASAVRVYPTNLERETEDGKEVAWRLSLDVEAGAAFSFTGPFSACGSWFTVDVLVLGKFPIDEFLFTLD</sequence>
<dbReference type="InterPro" id="IPR058664">
    <property type="entry name" value="ARB_00930-like_C"/>
</dbReference>
<dbReference type="EMBL" id="MU005603">
    <property type="protein sequence ID" value="KAF2679526.1"/>
    <property type="molecule type" value="Genomic_DNA"/>
</dbReference>
<dbReference type="OrthoDB" id="10250282at2759"/>
<proteinExistence type="predicted"/>
<name>A0A6G1IMR1_9PLEO</name>
<accession>A0A6G1IMR1</accession>
<dbReference type="Proteomes" id="UP000799291">
    <property type="component" value="Unassembled WGS sequence"/>
</dbReference>
<organism evidence="3 4">
    <name type="scientific">Lentithecium fluviatile CBS 122367</name>
    <dbReference type="NCBI Taxonomy" id="1168545"/>
    <lineage>
        <taxon>Eukaryota</taxon>
        <taxon>Fungi</taxon>
        <taxon>Dikarya</taxon>
        <taxon>Ascomycota</taxon>
        <taxon>Pezizomycotina</taxon>
        <taxon>Dothideomycetes</taxon>
        <taxon>Pleosporomycetidae</taxon>
        <taxon>Pleosporales</taxon>
        <taxon>Massarineae</taxon>
        <taxon>Lentitheciaceae</taxon>
        <taxon>Lentithecium</taxon>
    </lineage>
</organism>
<protein>
    <submittedName>
        <fullName evidence="3">Beta-lactamase/transpeptidase-like protein</fullName>
    </submittedName>
</protein>
<keyword evidence="4" id="KW-1185">Reference proteome</keyword>
<gene>
    <name evidence="3" type="ORF">K458DRAFT_281102</name>
</gene>
<dbReference type="InterPro" id="IPR012338">
    <property type="entry name" value="Beta-lactam/transpept-like"/>
</dbReference>
<evidence type="ECO:0000259" key="1">
    <source>
        <dbReference type="Pfam" id="PF00144"/>
    </source>
</evidence>
<dbReference type="Gene3D" id="3.40.710.10">
    <property type="entry name" value="DD-peptidase/beta-lactamase superfamily"/>
    <property type="match status" value="1"/>
</dbReference>
<evidence type="ECO:0000313" key="3">
    <source>
        <dbReference type="EMBL" id="KAF2679526.1"/>
    </source>
</evidence>
<dbReference type="InterPro" id="IPR051478">
    <property type="entry name" value="Beta-lactamase-like_AB/R"/>
</dbReference>
<dbReference type="PANTHER" id="PTHR22935:SF97">
    <property type="entry name" value="BETA-LACTAMASE-RELATED DOMAIN-CONTAINING PROTEIN"/>
    <property type="match status" value="1"/>
</dbReference>
<feature type="non-terminal residue" evidence="3">
    <location>
        <position position="536"/>
    </location>
</feature>
<dbReference type="Pfam" id="PF00144">
    <property type="entry name" value="Beta-lactamase"/>
    <property type="match status" value="1"/>
</dbReference>
<dbReference type="SUPFAM" id="SSF56601">
    <property type="entry name" value="beta-lactamase/transpeptidase-like"/>
    <property type="match status" value="1"/>
</dbReference>
<dbReference type="AlphaFoldDB" id="A0A6G1IMR1"/>
<dbReference type="InterPro" id="IPR001466">
    <property type="entry name" value="Beta-lactam-related"/>
</dbReference>
<feature type="domain" description="Beta-lactamase-related" evidence="1">
    <location>
        <begin position="68"/>
        <end position="380"/>
    </location>
</feature>
<feature type="non-terminal residue" evidence="3">
    <location>
        <position position="1"/>
    </location>
</feature>